<dbReference type="EMBL" id="CP036422">
    <property type="protein sequence ID" value="QFU74684.1"/>
    <property type="molecule type" value="Genomic_DNA"/>
</dbReference>
<dbReference type="CDD" id="cd00761">
    <property type="entry name" value="Glyco_tranf_GTA_type"/>
    <property type="match status" value="1"/>
</dbReference>
<evidence type="ECO:0000313" key="2">
    <source>
        <dbReference type="EMBL" id="QFU74684.1"/>
    </source>
</evidence>
<proteinExistence type="predicted"/>
<name>A0A5P9NHK2_9GAMM</name>
<dbReference type="AlphaFoldDB" id="A0A5P9NHK2"/>
<dbReference type="PANTHER" id="PTHR22916:SF3">
    <property type="entry name" value="UDP-GLCNAC:BETAGAL BETA-1,3-N-ACETYLGLUCOSAMINYLTRANSFERASE-LIKE PROTEIN 1"/>
    <property type="match status" value="1"/>
</dbReference>
<dbReference type="OrthoDB" id="9801954at2"/>
<dbReference type="Pfam" id="PF00535">
    <property type="entry name" value="Glycos_transf_2"/>
    <property type="match status" value="1"/>
</dbReference>
<dbReference type="InterPro" id="IPR029044">
    <property type="entry name" value="Nucleotide-diphossugar_trans"/>
</dbReference>
<gene>
    <name evidence="2" type="ORF">EY643_02890</name>
</gene>
<dbReference type="InterPro" id="IPR001173">
    <property type="entry name" value="Glyco_trans_2-like"/>
</dbReference>
<protein>
    <submittedName>
        <fullName evidence="2">Glycosyltransferase family 2 protein</fullName>
    </submittedName>
</protein>
<accession>A0A5P9NHK2</accession>
<feature type="domain" description="Glycosyltransferase 2-like" evidence="1">
    <location>
        <begin position="16"/>
        <end position="129"/>
    </location>
</feature>
<sequence length="338" mass="38089">MPSEAFKSAKNGPLISVIMPNFNKARYVGESIGSLLAQNYQNWELLIVDDGSTDKSIPIIRDFCNRDPRIKLFQRETLPKGGSACRNIALANSLGSYVIFLDSDDLLGENSLAQRVEYVMQNPGLDFAVFNMVDFLTSVQEQSNTFVVPVGDPLTLLLQHELPWCVMQPIWQKKFLAKLQYFDTSYPRFQDVELHTRALLTPGVKYSVVRDAPPDCFHRTADDRRSINHKEFITLTVQAGSKYIREMERTLLETEERGPGKVKHLNGTKIDLAKRVLHHKISGKIDASTCQSLLLQIAEAGDTIGSGKPIIAATKAIHYFDFTRKPAVFRALKKIFTQ</sequence>
<dbReference type="Gene3D" id="3.90.550.10">
    <property type="entry name" value="Spore Coat Polysaccharide Biosynthesis Protein SpsA, Chain A"/>
    <property type="match status" value="1"/>
</dbReference>
<evidence type="ECO:0000259" key="1">
    <source>
        <dbReference type="Pfam" id="PF00535"/>
    </source>
</evidence>
<dbReference type="SUPFAM" id="SSF53448">
    <property type="entry name" value="Nucleotide-diphospho-sugar transferases"/>
    <property type="match status" value="1"/>
</dbReference>
<dbReference type="PANTHER" id="PTHR22916">
    <property type="entry name" value="GLYCOSYLTRANSFERASE"/>
    <property type="match status" value="1"/>
</dbReference>
<dbReference type="Proteomes" id="UP000326287">
    <property type="component" value="Chromosome"/>
</dbReference>
<organism evidence="2 3">
    <name type="scientific">Halioglobus maricola</name>
    <dbReference type="NCBI Taxonomy" id="2601894"/>
    <lineage>
        <taxon>Bacteria</taxon>
        <taxon>Pseudomonadati</taxon>
        <taxon>Pseudomonadota</taxon>
        <taxon>Gammaproteobacteria</taxon>
        <taxon>Cellvibrionales</taxon>
        <taxon>Halieaceae</taxon>
        <taxon>Halioglobus</taxon>
    </lineage>
</organism>
<keyword evidence="2" id="KW-0808">Transferase</keyword>
<keyword evidence="3" id="KW-1185">Reference proteome</keyword>
<dbReference type="GO" id="GO:0016758">
    <property type="term" value="F:hexosyltransferase activity"/>
    <property type="evidence" value="ECO:0007669"/>
    <property type="project" value="UniProtKB-ARBA"/>
</dbReference>
<evidence type="ECO:0000313" key="3">
    <source>
        <dbReference type="Proteomes" id="UP000326287"/>
    </source>
</evidence>
<dbReference type="RefSeq" id="WP_152660796.1">
    <property type="nucleotide sequence ID" value="NZ_CP036422.1"/>
</dbReference>
<reference evidence="2 3" key="1">
    <citation type="submission" date="2019-02" db="EMBL/GenBank/DDBJ databases">
        <authorList>
            <person name="Li S.-H."/>
        </authorList>
    </citation>
    <scope>NUCLEOTIDE SEQUENCE [LARGE SCALE GENOMIC DNA]</scope>
    <source>
        <strain evidence="2 3">IMCC14385</strain>
    </source>
</reference>
<dbReference type="KEGG" id="halc:EY643_02890"/>